<dbReference type="Proteomes" id="UP000312512">
    <property type="component" value="Unassembled WGS sequence"/>
</dbReference>
<keyword evidence="2" id="KW-1185">Reference proteome</keyword>
<name>A0A5C4WHM3_9ACTN</name>
<comment type="caution">
    <text evidence="1">The sequence shown here is derived from an EMBL/GenBank/DDBJ whole genome shotgun (WGS) entry which is preliminary data.</text>
</comment>
<dbReference type="InterPro" id="IPR000182">
    <property type="entry name" value="GNAT_dom"/>
</dbReference>
<dbReference type="AlphaFoldDB" id="A0A5C4WHM3"/>
<dbReference type="SUPFAM" id="SSF55729">
    <property type="entry name" value="Acyl-CoA N-acyltransferases (Nat)"/>
    <property type="match status" value="1"/>
</dbReference>
<dbReference type="InterPro" id="IPR016181">
    <property type="entry name" value="Acyl_CoA_acyltransferase"/>
</dbReference>
<protein>
    <submittedName>
        <fullName evidence="1">GNAT family N-acetyltransferase</fullName>
    </submittedName>
</protein>
<evidence type="ECO:0000313" key="1">
    <source>
        <dbReference type="EMBL" id="KAB8194005.1"/>
    </source>
</evidence>
<dbReference type="OrthoDB" id="4824241at2"/>
<evidence type="ECO:0000313" key="2">
    <source>
        <dbReference type="Proteomes" id="UP000312512"/>
    </source>
</evidence>
<proteinExistence type="predicted"/>
<organism evidence="1 2">
    <name type="scientific">Nonomuraea phyllanthi</name>
    <dbReference type="NCBI Taxonomy" id="2219224"/>
    <lineage>
        <taxon>Bacteria</taxon>
        <taxon>Bacillati</taxon>
        <taxon>Actinomycetota</taxon>
        <taxon>Actinomycetes</taxon>
        <taxon>Streptosporangiales</taxon>
        <taxon>Streptosporangiaceae</taxon>
        <taxon>Nonomuraea</taxon>
    </lineage>
</organism>
<dbReference type="PROSITE" id="PS51186">
    <property type="entry name" value="GNAT"/>
    <property type="match status" value="1"/>
</dbReference>
<dbReference type="Gene3D" id="3.40.630.30">
    <property type="match status" value="1"/>
</dbReference>
<accession>A0A5C4WHM3</accession>
<reference evidence="1 2" key="1">
    <citation type="submission" date="2019-10" db="EMBL/GenBank/DDBJ databases">
        <title>Nonomuraea sp. nov., isolated from Phyllanthus amarus.</title>
        <authorList>
            <person name="Klykleung N."/>
            <person name="Tanasupawat S."/>
        </authorList>
    </citation>
    <scope>NUCLEOTIDE SEQUENCE [LARGE SCALE GENOMIC DNA]</scope>
    <source>
        <strain evidence="1 2">PA1-10</strain>
    </source>
</reference>
<dbReference type="RefSeq" id="WP_139631611.1">
    <property type="nucleotide sequence ID" value="NZ_VDLX02000006.1"/>
</dbReference>
<dbReference type="EMBL" id="VDLX02000006">
    <property type="protein sequence ID" value="KAB8194005.1"/>
    <property type="molecule type" value="Genomic_DNA"/>
</dbReference>
<dbReference type="Pfam" id="PF12746">
    <property type="entry name" value="GNAT_acetyltran"/>
    <property type="match status" value="1"/>
</dbReference>
<dbReference type="InterPro" id="IPR027365">
    <property type="entry name" value="GNAT_acetyltra_YdfB-like"/>
</dbReference>
<gene>
    <name evidence="1" type="ORF">FH608_017560</name>
</gene>
<dbReference type="GO" id="GO:0016747">
    <property type="term" value="F:acyltransferase activity, transferring groups other than amino-acyl groups"/>
    <property type="evidence" value="ECO:0007669"/>
    <property type="project" value="InterPro"/>
</dbReference>
<keyword evidence="1" id="KW-0808">Transferase</keyword>
<sequence>MRSGFTGGGDVRVVVSPGSWMCPPGWVGVVVLGGACLATVPVAGLVEPVRAALLDLHDADLARLPERLRALEELGPATLAYLDAEDFNTAQPGVEVECLTVGHPVVRRLLDSVAEEDAEESGLAEVSSAAFVVREGGRAVAASGYRPWLEMAAHLSVLTAPGHRGRGLARRAASAAVADALAAGLLPQWRARPEPSRRVARALGFRQHGAQLSVRLG</sequence>